<feature type="binding site" evidence="12">
    <location>
        <position position="227"/>
    </location>
    <ligand>
        <name>K(+)</name>
        <dbReference type="ChEBI" id="CHEBI:29103"/>
    </ligand>
</feature>
<comment type="catalytic activity">
    <reaction evidence="12">
        <text>D-ribose + ATP = D-ribose 5-phosphate + ADP + H(+)</text>
        <dbReference type="Rhea" id="RHEA:13697"/>
        <dbReference type="ChEBI" id="CHEBI:15378"/>
        <dbReference type="ChEBI" id="CHEBI:30616"/>
        <dbReference type="ChEBI" id="CHEBI:47013"/>
        <dbReference type="ChEBI" id="CHEBI:78346"/>
        <dbReference type="ChEBI" id="CHEBI:456216"/>
        <dbReference type="EC" id="2.7.1.15"/>
    </reaction>
</comment>
<gene>
    <name evidence="12" type="primary">rbsK</name>
    <name evidence="14" type="ORF">D1224_03120</name>
</gene>
<evidence type="ECO:0000256" key="4">
    <source>
        <dbReference type="ARBA" id="ARBA00022679"/>
    </source>
</evidence>
<evidence type="ECO:0000313" key="15">
    <source>
        <dbReference type="Proteomes" id="UP000265431"/>
    </source>
</evidence>
<keyword evidence="15" id="KW-1185">Reference proteome</keyword>
<dbReference type="OrthoDB" id="9775849at2"/>
<comment type="caution">
    <text evidence="14">The sequence shown here is derived from an EMBL/GenBank/DDBJ whole genome shotgun (WGS) entry which is preliminary data.</text>
</comment>
<keyword evidence="6 12" id="KW-0547">Nucleotide-binding</keyword>
<feature type="active site" description="Proton acceptor" evidence="12">
    <location>
        <position position="233"/>
    </location>
</feature>
<keyword evidence="11 12" id="KW-0119">Carbohydrate metabolism</keyword>
<dbReference type="InterPro" id="IPR011611">
    <property type="entry name" value="PfkB_dom"/>
</dbReference>
<keyword evidence="8 12" id="KW-0067">ATP-binding</keyword>
<evidence type="ECO:0000313" key="14">
    <source>
        <dbReference type="EMBL" id="RIJ23282.1"/>
    </source>
</evidence>
<protein>
    <recommendedName>
        <fullName evidence="3 12">Ribokinase</fullName>
        <shortName evidence="12">RK</shortName>
        <ecNumber evidence="2 12">2.7.1.15</ecNumber>
    </recommendedName>
</protein>
<evidence type="ECO:0000256" key="2">
    <source>
        <dbReference type="ARBA" id="ARBA00012035"/>
    </source>
</evidence>
<evidence type="ECO:0000256" key="11">
    <source>
        <dbReference type="ARBA" id="ARBA00023277"/>
    </source>
</evidence>
<dbReference type="InterPro" id="IPR002139">
    <property type="entry name" value="Ribo/fructo_kinase"/>
</dbReference>
<dbReference type="PROSITE" id="PS00584">
    <property type="entry name" value="PFKB_KINASES_2"/>
    <property type="match status" value="1"/>
</dbReference>
<comment type="similarity">
    <text evidence="1">Belongs to the carbohydrate kinase pfkB family.</text>
</comment>
<dbReference type="CDD" id="cd01174">
    <property type="entry name" value="ribokinase"/>
    <property type="match status" value="1"/>
</dbReference>
<dbReference type="Pfam" id="PF00294">
    <property type="entry name" value="PfkB"/>
    <property type="match status" value="1"/>
</dbReference>
<dbReference type="InterPro" id="IPR011877">
    <property type="entry name" value="Ribokinase"/>
</dbReference>
<dbReference type="UniPathway" id="UPA00916">
    <property type="reaction ID" value="UER00889"/>
</dbReference>
<feature type="binding site" evidence="12">
    <location>
        <position position="138"/>
    </location>
    <ligand>
        <name>substrate</name>
    </ligand>
</feature>
<dbReference type="AlphaFoldDB" id="A0A399R0J5"/>
<name>A0A399R0J5_9PROT</name>
<feature type="binding site" evidence="12">
    <location>
        <position position="263"/>
    </location>
    <ligand>
        <name>K(+)</name>
        <dbReference type="ChEBI" id="CHEBI:29103"/>
    </ligand>
</feature>
<dbReference type="InterPro" id="IPR002173">
    <property type="entry name" value="Carboh/pur_kinase_PfkB_CS"/>
</dbReference>
<dbReference type="GO" id="GO:0019303">
    <property type="term" value="P:D-ribose catabolic process"/>
    <property type="evidence" value="ECO:0007669"/>
    <property type="project" value="UniProtKB-UniRule"/>
</dbReference>
<dbReference type="GO" id="GO:0005524">
    <property type="term" value="F:ATP binding"/>
    <property type="evidence" value="ECO:0007669"/>
    <property type="project" value="UniProtKB-UniRule"/>
</dbReference>
<comment type="activity regulation">
    <text evidence="12">Activated by a monovalent cation that binds near, but not in, the active site. The most likely occupant of the site in vivo is potassium. Ion binding induces a conformational change that may alter substrate affinity.</text>
</comment>
<evidence type="ECO:0000256" key="8">
    <source>
        <dbReference type="ARBA" id="ARBA00022840"/>
    </source>
</evidence>
<accession>A0A399R0J5</accession>
<feature type="binding site" evidence="12">
    <location>
        <position position="179"/>
    </location>
    <ligand>
        <name>ATP</name>
        <dbReference type="ChEBI" id="CHEBI:30616"/>
    </ligand>
</feature>
<evidence type="ECO:0000259" key="13">
    <source>
        <dbReference type="Pfam" id="PF00294"/>
    </source>
</evidence>
<comment type="subcellular location">
    <subcellularLocation>
        <location evidence="12">Cytoplasm</location>
    </subcellularLocation>
</comment>
<comment type="pathway">
    <text evidence="12">Carbohydrate metabolism; D-ribose degradation; D-ribose 5-phosphate from beta-D-ribopyranose: step 2/2.</text>
</comment>
<comment type="caution">
    <text evidence="12">Lacks conserved residue(s) required for the propagation of feature annotation.</text>
</comment>
<keyword evidence="7 12" id="KW-0418">Kinase</keyword>
<dbReference type="GO" id="GO:0046872">
    <property type="term" value="F:metal ion binding"/>
    <property type="evidence" value="ECO:0007669"/>
    <property type="project" value="UniProtKB-KW"/>
</dbReference>
<reference evidence="14 15" key="1">
    <citation type="submission" date="2018-08" db="EMBL/GenBank/DDBJ databases">
        <title>Henriciella mobilis sp. nov., isolated from seawater.</title>
        <authorList>
            <person name="Cheng H."/>
            <person name="Wu Y.-H."/>
            <person name="Xu X.-W."/>
            <person name="Guo L.-L."/>
        </authorList>
    </citation>
    <scope>NUCLEOTIDE SEQUENCE [LARGE SCALE GENOMIC DNA]</scope>
    <source>
        <strain evidence="14 15">CCUG66934</strain>
    </source>
</reference>
<feature type="binding site" evidence="12">
    <location>
        <position position="229"/>
    </location>
    <ligand>
        <name>K(+)</name>
        <dbReference type="ChEBI" id="CHEBI:29103"/>
    </ligand>
</feature>
<evidence type="ECO:0000256" key="3">
    <source>
        <dbReference type="ARBA" id="ARBA00016943"/>
    </source>
</evidence>
<feature type="binding site" evidence="12">
    <location>
        <position position="233"/>
    </location>
    <ligand>
        <name>substrate</name>
    </ligand>
</feature>
<comment type="function">
    <text evidence="12">Catalyzes the phosphorylation of ribose at O-5 in a reaction requiring ATP and magnesium. The resulting D-ribose-5-phosphate can then be used either for sythesis of nucleotides, histidine, and tryptophan, or as a component of the pentose phosphate pathway.</text>
</comment>
<dbReference type="PRINTS" id="PR00990">
    <property type="entry name" value="RIBOKINASE"/>
</dbReference>
<comment type="similarity">
    <text evidence="12">Belongs to the carbohydrate kinase PfkB family. Ribokinase subfamily.</text>
</comment>
<keyword evidence="9 12" id="KW-0460">Magnesium</keyword>
<keyword evidence="5 12" id="KW-0479">Metal-binding</keyword>
<evidence type="ECO:0000256" key="1">
    <source>
        <dbReference type="ARBA" id="ARBA00005380"/>
    </source>
</evidence>
<keyword evidence="10 12" id="KW-0630">Potassium</keyword>
<feature type="binding site" evidence="12">
    <location>
        <begin position="232"/>
        <end position="233"/>
    </location>
    <ligand>
        <name>ATP</name>
        <dbReference type="ChEBI" id="CHEBI:30616"/>
    </ligand>
</feature>
<dbReference type="EC" id="2.7.1.15" evidence="2 12"/>
<feature type="domain" description="Carbohydrate kinase PfkB" evidence="13">
    <location>
        <begin position="5"/>
        <end position="275"/>
    </location>
</feature>
<proteinExistence type="inferred from homology"/>
<dbReference type="EMBL" id="QWGB01000005">
    <property type="protein sequence ID" value="RIJ23282.1"/>
    <property type="molecule type" value="Genomic_DNA"/>
</dbReference>
<feature type="binding site" evidence="12">
    <location>
        <position position="266"/>
    </location>
    <ligand>
        <name>K(+)</name>
        <dbReference type="ChEBI" id="CHEBI:29103"/>
    </ligand>
</feature>
<organism evidence="14 15">
    <name type="scientific">Henriciella barbarensis</name>
    <dbReference type="NCBI Taxonomy" id="86342"/>
    <lineage>
        <taxon>Bacteria</taxon>
        <taxon>Pseudomonadati</taxon>
        <taxon>Pseudomonadota</taxon>
        <taxon>Alphaproteobacteria</taxon>
        <taxon>Hyphomonadales</taxon>
        <taxon>Hyphomonadaceae</taxon>
        <taxon>Henriciella</taxon>
    </lineage>
</organism>
<sequence>MTSARITIVGSANLDLVATAEKLPVAGETVTGATFAQHPGGKGANQALAARRLGADVSMIARTGEGPNRDAALALLKADGVDLSGIVSDPEQQTGVALIAVDKAGENHIVVASGANACLSPGDVNIEGKPDAVLCQLEIPTACVLAAMRANSGLFAVNLAPAGPVPVELLETADLLIVNEGEAAFYGDGIHRGGGLVALTLGGQGAVLYRAGKEIARVPAFTVPVIDTTGAGDTFCGALVLALAEGREEGEALRFASAASALTVTKPGAQPSLPWREDVDAFLEDQD</sequence>
<evidence type="ECO:0000256" key="10">
    <source>
        <dbReference type="ARBA" id="ARBA00022958"/>
    </source>
</evidence>
<dbReference type="GO" id="GO:0004747">
    <property type="term" value="F:ribokinase activity"/>
    <property type="evidence" value="ECO:0007669"/>
    <property type="project" value="UniProtKB-UniRule"/>
</dbReference>
<feature type="binding site" evidence="12">
    <location>
        <begin position="200"/>
        <end position="205"/>
    </location>
    <ligand>
        <name>ATP</name>
        <dbReference type="ChEBI" id="CHEBI:30616"/>
    </ligand>
</feature>
<feature type="binding site" evidence="12">
    <location>
        <position position="272"/>
    </location>
    <ligand>
        <name>K(+)</name>
        <dbReference type="ChEBI" id="CHEBI:29103"/>
    </ligand>
</feature>
<feature type="binding site" evidence="12">
    <location>
        <begin position="13"/>
        <end position="15"/>
    </location>
    <ligand>
        <name>substrate</name>
    </ligand>
</feature>
<dbReference type="GO" id="GO:0005829">
    <property type="term" value="C:cytosol"/>
    <property type="evidence" value="ECO:0007669"/>
    <property type="project" value="TreeGrafter"/>
</dbReference>
<evidence type="ECO:0000256" key="7">
    <source>
        <dbReference type="ARBA" id="ARBA00022777"/>
    </source>
</evidence>
<keyword evidence="4 12" id="KW-0808">Transferase</keyword>
<feature type="binding site" evidence="12">
    <location>
        <position position="268"/>
    </location>
    <ligand>
        <name>K(+)</name>
        <dbReference type="ChEBI" id="CHEBI:29103"/>
    </ligand>
</feature>
<evidence type="ECO:0000256" key="5">
    <source>
        <dbReference type="ARBA" id="ARBA00022723"/>
    </source>
</evidence>
<dbReference type="RefSeq" id="WP_119378471.1">
    <property type="nucleotide sequence ID" value="NZ_QWGB01000005.1"/>
</dbReference>
<comment type="cofactor">
    <cofactor evidence="12">
        <name>Mg(2+)</name>
        <dbReference type="ChEBI" id="CHEBI:18420"/>
    </cofactor>
    <text evidence="12">Requires a divalent cation, most likely magnesium in vivo, as an electrophilic catalyst to aid phosphoryl group transfer. It is the chelate of the metal and the nucleotide that is the actual substrate.</text>
</comment>
<dbReference type="PANTHER" id="PTHR10584:SF166">
    <property type="entry name" value="RIBOKINASE"/>
    <property type="match status" value="1"/>
</dbReference>
<evidence type="ECO:0000256" key="6">
    <source>
        <dbReference type="ARBA" id="ARBA00022741"/>
    </source>
</evidence>
<dbReference type="SUPFAM" id="SSF53613">
    <property type="entry name" value="Ribokinase-like"/>
    <property type="match status" value="1"/>
</dbReference>
<keyword evidence="12" id="KW-0963">Cytoplasm</keyword>
<dbReference type="Proteomes" id="UP000265431">
    <property type="component" value="Unassembled WGS sequence"/>
</dbReference>
<dbReference type="PANTHER" id="PTHR10584">
    <property type="entry name" value="SUGAR KINASE"/>
    <property type="match status" value="1"/>
</dbReference>
<evidence type="ECO:0000256" key="12">
    <source>
        <dbReference type="HAMAP-Rule" id="MF_01987"/>
    </source>
</evidence>
<dbReference type="Gene3D" id="3.40.1190.20">
    <property type="match status" value="1"/>
</dbReference>
<dbReference type="InterPro" id="IPR029056">
    <property type="entry name" value="Ribokinase-like"/>
</dbReference>
<feature type="binding site" evidence="12">
    <location>
        <begin position="41"/>
        <end position="45"/>
    </location>
    <ligand>
        <name>substrate</name>
    </ligand>
</feature>
<comment type="subunit">
    <text evidence="12">Homodimer.</text>
</comment>
<dbReference type="HAMAP" id="MF_01987">
    <property type="entry name" value="Ribokinase"/>
    <property type="match status" value="1"/>
</dbReference>
<evidence type="ECO:0000256" key="9">
    <source>
        <dbReference type="ARBA" id="ARBA00022842"/>
    </source>
</evidence>